<dbReference type="PANTHER" id="PTHR30023:SF0">
    <property type="entry name" value="PENICILLIN-SENSITIVE CARBOXYPEPTIDASE A"/>
    <property type="match status" value="1"/>
</dbReference>
<dbReference type="InterPro" id="IPR000667">
    <property type="entry name" value="Peptidase_S13"/>
</dbReference>
<dbReference type="InterPro" id="IPR012338">
    <property type="entry name" value="Beta-lactam/transpept-like"/>
</dbReference>
<evidence type="ECO:0000313" key="4">
    <source>
        <dbReference type="Proteomes" id="UP001594351"/>
    </source>
</evidence>
<reference evidence="3 4" key="1">
    <citation type="submission" date="2024-09" db="EMBL/GenBank/DDBJ databases">
        <title>Laminarin stimulates single cell rates of sulfate reduction while oxygen inhibits transcriptomic activity in coastal marine sediment.</title>
        <authorList>
            <person name="Lindsay M."/>
            <person name="Orcutt B."/>
            <person name="Emerson D."/>
            <person name="Stepanauskas R."/>
            <person name="D'Angelo T."/>
        </authorList>
    </citation>
    <scope>NUCLEOTIDE SEQUENCE [LARGE SCALE GENOMIC DNA]</scope>
    <source>
        <strain evidence="3">SAG AM-311-K15</strain>
    </source>
</reference>
<dbReference type="Gene3D" id="3.50.80.20">
    <property type="entry name" value="D-Ala-D-Ala carboxypeptidase C, peptidase S13"/>
    <property type="match status" value="1"/>
</dbReference>
<name>A0ABV6YYN2_UNCC1</name>
<proteinExistence type="inferred from homology"/>
<dbReference type="Gene3D" id="3.40.710.10">
    <property type="entry name" value="DD-peptidase/beta-lactamase superfamily"/>
    <property type="match status" value="1"/>
</dbReference>
<dbReference type="GO" id="GO:0004180">
    <property type="term" value="F:carboxypeptidase activity"/>
    <property type="evidence" value="ECO:0007669"/>
    <property type="project" value="UniProtKB-KW"/>
</dbReference>
<evidence type="ECO:0000256" key="1">
    <source>
        <dbReference type="ARBA" id="ARBA00006096"/>
    </source>
</evidence>
<keyword evidence="2" id="KW-0378">Hydrolase</keyword>
<keyword evidence="3" id="KW-0645">Protease</keyword>
<dbReference type="SUPFAM" id="SSF56601">
    <property type="entry name" value="beta-lactamase/transpeptidase-like"/>
    <property type="match status" value="1"/>
</dbReference>
<keyword evidence="3" id="KW-0121">Carboxypeptidase</keyword>
<keyword evidence="4" id="KW-1185">Reference proteome</keyword>
<protein>
    <submittedName>
        <fullName evidence="3">D-alanyl-D-alanine carboxypeptidase/D-alanyl-D-alanine-endopeptidase</fullName>
    </submittedName>
</protein>
<dbReference type="PANTHER" id="PTHR30023">
    <property type="entry name" value="D-ALANYL-D-ALANINE CARBOXYPEPTIDASE"/>
    <property type="match status" value="1"/>
</dbReference>
<organism evidence="3 4">
    <name type="scientific">candidate division CSSED10-310 bacterium</name>
    <dbReference type="NCBI Taxonomy" id="2855610"/>
    <lineage>
        <taxon>Bacteria</taxon>
        <taxon>Bacteria division CSSED10-310</taxon>
    </lineage>
</organism>
<sequence length="416" mass="46630">MADDHMIVLKNTWWPWSLFMSMSVLLCCFCKPGFSEVNPPFSFQKKIEQYAGDGAVGVWDEQGTALFSLNTTKGMVPASILKIVTAAVFIHYAGSDYRFETHFYRDSKGNLFIKGMGDPSLVSEEWVKIAAALKSKGLFEVNELVLDDSFFAPLLKVPGVGQSTNPYDALNGALTTNFNTLYVTVSPRKEVISAESQTPLTIFMKQRALAVRRTGTFRIAIKQNREHALMLFASLGRAFLKQAGIMISGVDRFETVPASLKPFHVHYSSKDSAAIITDMMEYSNNFSANQLFLTAGVMAADPPATLEKAVQATQKFLHQKIGLTNITVVEGSGISRQNKISARQFHEILRYFRPYKHLLPEKDGVWSKTGTLRQVSTLAGFYIPQQNKAQLRLFVIMLQGKHHDRLKILSLLRKHY</sequence>
<dbReference type="Pfam" id="PF02113">
    <property type="entry name" value="Peptidase_S13"/>
    <property type="match status" value="1"/>
</dbReference>
<dbReference type="EMBL" id="JBHPBY010000175">
    <property type="protein sequence ID" value="MFC1851294.1"/>
    <property type="molecule type" value="Genomic_DNA"/>
</dbReference>
<dbReference type="Proteomes" id="UP001594351">
    <property type="component" value="Unassembled WGS sequence"/>
</dbReference>
<accession>A0ABV6YYN2</accession>
<gene>
    <name evidence="3" type="ORF">ACFL27_13945</name>
</gene>
<evidence type="ECO:0000313" key="3">
    <source>
        <dbReference type="EMBL" id="MFC1851294.1"/>
    </source>
</evidence>
<comment type="caution">
    <text evidence="3">The sequence shown here is derived from an EMBL/GenBank/DDBJ whole genome shotgun (WGS) entry which is preliminary data.</text>
</comment>
<dbReference type="PRINTS" id="PR00922">
    <property type="entry name" value="DADACBPTASE3"/>
</dbReference>
<comment type="similarity">
    <text evidence="1">Belongs to the peptidase S13 family.</text>
</comment>
<evidence type="ECO:0000256" key="2">
    <source>
        <dbReference type="ARBA" id="ARBA00022801"/>
    </source>
</evidence>